<organism evidence="3">
    <name type="scientific">Gongylonema pulchrum</name>
    <dbReference type="NCBI Taxonomy" id="637853"/>
    <lineage>
        <taxon>Eukaryota</taxon>
        <taxon>Metazoa</taxon>
        <taxon>Ecdysozoa</taxon>
        <taxon>Nematoda</taxon>
        <taxon>Chromadorea</taxon>
        <taxon>Rhabditida</taxon>
        <taxon>Spirurina</taxon>
        <taxon>Spiruromorpha</taxon>
        <taxon>Spiruroidea</taxon>
        <taxon>Gongylonematidae</taxon>
        <taxon>Gongylonema</taxon>
    </lineage>
</organism>
<dbReference type="GO" id="GO:0006886">
    <property type="term" value="P:intracellular protein transport"/>
    <property type="evidence" value="ECO:0007669"/>
    <property type="project" value="InterPro"/>
</dbReference>
<name>A0A183E9T7_9BILA</name>
<reference evidence="1 2" key="2">
    <citation type="submission" date="2018-11" db="EMBL/GenBank/DDBJ databases">
        <authorList>
            <consortium name="Pathogen Informatics"/>
        </authorList>
    </citation>
    <scope>NUCLEOTIDE SEQUENCE [LARGE SCALE GENOMIC DNA]</scope>
</reference>
<dbReference type="PANTHER" id="PTHR22746">
    <property type="entry name" value="RAB6A-GEF COMPLEX PARTNER PROTEIN 1"/>
    <property type="match status" value="1"/>
</dbReference>
<evidence type="ECO:0000313" key="1">
    <source>
        <dbReference type="EMBL" id="VDN30343.1"/>
    </source>
</evidence>
<evidence type="ECO:0000313" key="2">
    <source>
        <dbReference type="Proteomes" id="UP000271098"/>
    </source>
</evidence>
<keyword evidence="2" id="KW-1185">Reference proteome</keyword>
<dbReference type="PANTHER" id="PTHR22746:SF10">
    <property type="entry name" value="GUANINE NUCLEOTIDE EXCHANGE FACTOR SUBUNIT RIC1"/>
    <property type="match status" value="1"/>
</dbReference>
<reference evidence="3" key="1">
    <citation type="submission" date="2016-06" db="UniProtKB">
        <authorList>
            <consortium name="WormBaseParasite"/>
        </authorList>
    </citation>
    <scope>IDENTIFICATION</scope>
</reference>
<dbReference type="EMBL" id="UYRT01085603">
    <property type="protein sequence ID" value="VDN30343.1"/>
    <property type="molecule type" value="Genomic_DNA"/>
</dbReference>
<protein>
    <submittedName>
        <fullName evidence="3">CPSF_A domain-containing protein</fullName>
    </submittedName>
</protein>
<dbReference type="GO" id="GO:0042147">
    <property type="term" value="P:retrograde transport, endosome to Golgi"/>
    <property type="evidence" value="ECO:0007669"/>
    <property type="project" value="TreeGrafter"/>
</dbReference>
<dbReference type="GO" id="GO:0034066">
    <property type="term" value="C:Ric1-Rgp1 guanyl-nucleotide exchange factor complex"/>
    <property type="evidence" value="ECO:0007669"/>
    <property type="project" value="InterPro"/>
</dbReference>
<dbReference type="WBParaSite" id="GPUH_0001775101-mRNA-1">
    <property type="protein sequence ID" value="GPUH_0001775101-mRNA-1"/>
    <property type="gene ID" value="GPUH_0001775101"/>
</dbReference>
<gene>
    <name evidence="1" type="ORF">GPUH_LOCUS17728</name>
</gene>
<dbReference type="Proteomes" id="UP000271098">
    <property type="component" value="Unassembled WGS sequence"/>
</dbReference>
<dbReference type="AlphaFoldDB" id="A0A183E9T7"/>
<dbReference type="InterPro" id="IPR040096">
    <property type="entry name" value="Ric1"/>
</dbReference>
<dbReference type="GO" id="GO:0005829">
    <property type="term" value="C:cytosol"/>
    <property type="evidence" value="ECO:0007669"/>
    <property type="project" value="TreeGrafter"/>
</dbReference>
<dbReference type="GO" id="GO:0000139">
    <property type="term" value="C:Golgi membrane"/>
    <property type="evidence" value="ECO:0007669"/>
    <property type="project" value="TreeGrafter"/>
</dbReference>
<evidence type="ECO:0000313" key="3">
    <source>
        <dbReference type="WBParaSite" id="GPUH_0001775101-mRNA-1"/>
    </source>
</evidence>
<proteinExistence type="predicted"/>
<sequence length="114" mass="12766">CAEIRVHDLVPHAACVLSVDPATLNYDSPVKFCSGVDTVLVNVCGRLIMLNPVKRDSVGSDSSDDDETYFQQIWHDAVDESDSMFHRKPHLTHALWLNCGAKGMKVFDLNKFFL</sequence>
<accession>A0A183E9T7</accession>